<evidence type="ECO:0000313" key="4">
    <source>
        <dbReference type="Proteomes" id="UP001379945"/>
    </source>
</evidence>
<dbReference type="PANTHER" id="PTHR33990:SF1">
    <property type="entry name" value="PROTEIN YJDN"/>
    <property type="match status" value="1"/>
</dbReference>
<dbReference type="Pfam" id="PF06983">
    <property type="entry name" value="3-dmu-9_3-mt"/>
    <property type="match status" value="1"/>
</dbReference>
<proteinExistence type="predicted"/>
<dbReference type="SUPFAM" id="SSF54593">
    <property type="entry name" value="Glyoxalase/Bleomycin resistance protein/Dihydroxybiphenyl dioxygenase"/>
    <property type="match status" value="1"/>
</dbReference>
<evidence type="ECO:0000313" key="3">
    <source>
        <dbReference type="EMBL" id="MEK8047455.1"/>
    </source>
</evidence>
<gene>
    <name evidence="3" type="ORF">AACH00_13920</name>
</gene>
<accession>A0ABU9C6E0</accession>
<dbReference type="Proteomes" id="UP001379945">
    <property type="component" value="Unassembled WGS sequence"/>
</dbReference>
<dbReference type="RefSeq" id="WP_341399763.1">
    <property type="nucleotide sequence ID" value="NZ_JBBUTI010000009.1"/>
</dbReference>
<dbReference type="CDD" id="cd06588">
    <property type="entry name" value="PhnB_like"/>
    <property type="match status" value="1"/>
</dbReference>
<dbReference type="EMBL" id="JBBUTI010000009">
    <property type="protein sequence ID" value="MEK8047455.1"/>
    <property type="molecule type" value="Genomic_DNA"/>
</dbReference>
<name>A0ABU9C6E0_9BURK</name>
<reference evidence="3 4" key="1">
    <citation type="submission" date="2024-04" db="EMBL/GenBank/DDBJ databases">
        <title>Novel species of the genus Ideonella isolated from streams.</title>
        <authorList>
            <person name="Lu H."/>
        </authorList>
    </citation>
    <scope>NUCLEOTIDE SEQUENCE [LARGE SCALE GENOMIC DNA]</scope>
    <source>
        <strain evidence="3 4">LYT19W</strain>
    </source>
</reference>
<keyword evidence="4" id="KW-1185">Reference proteome</keyword>
<dbReference type="Gene3D" id="3.10.180.10">
    <property type="entry name" value="2,3-Dihydroxybiphenyl 1,2-Dioxygenase, domain 1"/>
    <property type="match status" value="1"/>
</dbReference>
<evidence type="ECO:0000259" key="2">
    <source>
        <dbReference type="Pfam" id="PF06983"/>
    </source>
</evidence>
<dbReference type="InterPro" id="IPR028973">
    <property type="entry name" value="PhnB-like"/>
</dbReference>
<sequence length="159" mass="17089">MRISCHLTFDGQCENAFRAYQSILGGELTTLLTFGDSALAAQVPESWATKILHATLSLEGQELLGSDAFPNEAAGHQGFAITLSLSDPLRAQNAFAQLADQGHIKMPLQPTFWAALFGVVIDRFGVTWEINCGQPDGHLPRAHESDRDADAVSPPTLGT</sequence>
<dbReference type="InterPro" id="IPR029068">
    <property type="entry name" value="Glyas_Bleomycin-R_OHBP_Dase"/>
</dbReference>
<feature type="region of interest" description="Disordered" evidence="1">
    <location>
        <begin position="137"/>
        <end position="159"/>
    </location>
</feature>
<comment type="caution">
    <text evidence="3">The sequence shown here is derived from an EMBL/GenBank/DDBJ whole genome shotgun (WGS) entry which is preliminary data.</text>
</comment>
<dbReference type="PANTHER" id="PTHR33990">
    <property type="entry name" value="PROTEIN YJDN-RELATED"/>
    <property type="match status" value="1"/>
</dbReference>
<protein>
    <submittedName>
        <fullName evidence="3">VOC family protein</fullName>
    </submittedName>
</protein>
<organism evidence="3 4">
    <name type="scientific">Ideonella margarita</name>
    <dbReference type="NCBI Taxonomy" id="2984191"/>
    <lineage>
        <taxon>Bacteria</taxon>
        <taxon>Pseudomonadati</taxon>
        <taxon>Pseudomonadota</taxon>
        <taxon>Betaproteobacteria</taxon>
        <taxon>Burkholderiales</taxon>
        <taxon>Sphaerotilaceae</taxon>
        <taxon>Ideonella</taxon>
    </lineage>
</organism>
<evidence type="ECO:0000256" key="1">
    <source>
        <dbReference type="SAM" id="MobiDB-lite"/>
    </source>
</evidence>
<feature type="compositionally biased region" description="Basic and acidic residues" evidence="1">
    <location>
        <begin position="138"/>
        <end position="150"/>
    </location>
</feature>
<feature type="domain" description="PhnB-like" evidence="2">
    <location>
        <begin position="3"/>
        <end position="130"/>
    </location>
</feature>